<gene>
    <name evidence="2" type="ORF">Pfra01_001021000</name>
</gene>
<dbReference type="Proteomes" id="UP001165121">
    <property type="component" value="Unassembled WGS sequence"/>
</dbReference>
<evidence type="ECO:0000256" key="1">
    <source>
        <dbReference type="SAM" id="MobiDB-lite"/>
    </source>
</evidence>
<dbReference type="Gene3D" id="2.40.70.10">
    <property type="entry name" value="Acid Proteases"/>
    <property type="match status" value="1"/>
</dbReference>
<keyword evidence="3" id="KW-1185">Reference proteome</keyword>
<proteinExistence type="predicted"/>
<evidence type="ECO:0000313" key="3">
    <source>
        <dbReference type="Proteomes" id="UP001165121"/>
    </source>
</evidence>
<accession>A0A9W6XEN0</accession>
<organism evidence="2 3">
    <name type="scientific">Phytophthora fragariaefolia</name>
    <dbReference type="NCBI Taxonomy" id="1490495"/>
    <lineage>
        <taxon>Eukaryota</taxon>
        <taxon>Sar</taxon>
        <taxon>Stramenopiles</taxon>
        <taxon>Oomycota</taxon>
        <taxon>Peronosporomycetes</taxon>
        <taxon>Peronosporales</taxon>
        <taxon>Peronosporaceae</taxon>
        <taxon>Phytophthora</taxon>
    </lineage>
</organism>
<dbReference type="EMBL" id="BSXT01000978">
    <property type="protein sequence ID" value="GMF36950.1"/>
    <property type="molecule type" value="Genomic_DNA"/>
</dbReference>
<evidence type="ECO:0000313" key="2">
    <source>
        <dbReference type="EMBL" id="GMF36950.1"/>
    </source>
</evidence>
<dbReference type="InterPro" id="IPR021109">
    <property type="entry name" value="Peptidase_aspartic_dom_sf"/>
</dbReference>
<protein>
    <submittedName>
        <fullName evidence="2">Unnamed protein product</fullName>
    </submittedName>
</protein>
<reference evidence="2" key="1">
    <citation type="submission" date="2023-04" db="EMBL/GenBank/DDBJ databases">
        <title>Phytophthora fragariaefolia NBRC 109709.</title>
        <authorList>
            <person name="Ichikawa N."/>
            <person name="Sato H."/>
            <person name="Tonouchi N."/>
        </authorList>
    </citation>
    <scope>NUCLEOTIDE SEQUENCE</scope>
    <source>
        <strain evidence="2">NBRC 109709</strain>
    </source>
</reference>
<feature type="region of interest" description="Disordered" evidence="1">
    <location>
        <begin position="103"/>
        <end position="122"/>
    </location>
</feature>
<sequence length="252" mass="27383">MDLSVKFEDFDSTERFVVLEMYRYDLILGMTWLEKNEPWIDWRGKAIGAGRPALSDRALVSHVPTSVKSKGVRQDRQGASASEEFMGVAEVLGVPQEVTVDSVKESAEVPPGVKPSEPREASRSDKVLQAAHQVGNLVPPEQGISRWEPSVGNVVPRGVRKALIAWEEGDSASNVGNLGTRQPVKAKQEGKVGEDASCAVAQGDSEPKTKAPQTRSSDGHYHVFDSETSLRVKADAVQLEALPEVAELLNLE</sequence>
<feature type="region of interest" description="Disordered" evidence="1">
    <location>
        <begin position="172"/>
        <end position="222"/>
    </location>
</feature>
<comment type="caution">
    <text evidence="2">The sequence shown here is derived from an EMBL/GenBank/DDBJ whole genome shotgun (WGS) entry which is preliminary data.</text>
</comment>
<name>A0A9W6XEN0_9STRA</name>
<dbReference type="AlphaFoldDB" id="A0A9W6XEN0"/>